<gene>
    <name evidence="1" type="ORF">NT26_0976</name>
</gene>
<proteinExistence type="predicted"/>
<dbReference type="Gene3D" id="1.10.260.40">
    <property type="entry name" value="lambda repressor-like DNA-binding domains"/>
    <property type="match status" value="2"/>
</dbReference>
<evidence type="ECO:0000313" key="2">
    <source>
        <dbReference type="Proteomes" id="UP000010792"/>
    </source>
</evidence>
<dbReference type="Proteomes" id="UP000010792">
    <property type="component" value="Chromosome"/>
</dbReference>
<name>L0NCD1_9HYPH</name>
<dbReference type="SUPFAM" id="SSF47413">
    <property type="entry name" value="lambda repressor-like DNA-binding domains"/>
    <property type="match status" value="1"/>
</dbReference>
<dbReference type="KEGG" id="rht:NT26_0976"/>
<keyword evidence="2" id="KW-1185">Reference proteome</keyword>
<dbReference type="EMBL" id="FO082820">
    <property type="protein sequence ID" value="CCF18700.1"/>
    <property type="molecule type" value="Genomic_DNA"/>
</dbReference>
<accession>L0NCD1</accession>
<sequence length="204" mass="22411">MTAHLTADALRVARHLLGLSQRDVEQRTGVARKSLVSAEATETAAMSRPSTLLRLRSFYEDQGIEFLGTIDVTTGVVRGLGARWRMPNQLPPVGTDQTPVHSHSTGLAFSAARALLDVKQSEVCRVTSISEHKLRALETGTTNDETARRRLRTFYEERGIEFLGWGDVSRGVFYGVGVRWRVVGEATRGSEPGISYEGNQNDGP</sequence>
<reference evidence="1 2" key="1">
    <citation type="journal article" date="2013" name="Genome Biol. Evol.">
        <title>Life in an arsenic-containing gold mine: genome and physiology of the autotrophic arsenite-oxidizing bacterium rhizobium sp. NT-26.</title>
        <authorList>
            <person name="Andres J."/>
            <person name="Arsene-Ploetze F."/>
            <person name="Barbe V."/>
            <person name="Brochier-Armanet C."/>
            <person name="Cleiss-Arnold J."/>
            <person name="Coppee J.Y."/>
            <person name="Dillies M.A."/>
            <person name="Geist"/>
            <person name="L"/>
            <person name="Joublin A."/>
            <person name="Koechler S."/>
            <person name="Lassalle F."/>
            <person name="Marchal M."/>
            <person name="Medigue C."/>
            <person name="Muller D."/>
            <person name="Nesme X."/>
            <person name="Plewniak F."/>
            <person name="Proux C."/>
            <person name="Ramirez-Bahena M.H."/>
            <person name="Schenowitz C."/>
            <person name="Sismeiro O."/>
            <person name="Vallenet D."/>
            <person name="Santini J.M."/>
            <person name="Bertin P.N."/>
        </authorList>
    </citation>
    <scope>NUCLEOTIDE SEQUENCE [LARGE SCALE GENOMIC DNA]</scope>
    <source>
        <strain evidence="1 2">NT-26</strain>
    </source>
</reference>
<protein>
    <submittedName>
        <fullName evidence="1">Uncharacterized protein</fullName>
    </submittedName>
</protein>
<dbReference type="STRING" id="1125847.NT26_0976"/>
<dbReference type="InterPro" id="IPR010982">
    <property type="entry name" value="Lambda_DNA-bd_dom_sf"/>
</dbReference>
<evidence type="ECO:0000313" key="1">
    <source>
        <dbReference type="EMBL" id="CCF18700.1"/>
    </source>
</evidence>
<dbReference type="AlphaFoldDB" id="L0NCD1"/>
<organism evidence="1 2">
    <name type="scientific">Pseudorhizobium banfieldiae</name>
    <dbReference type="NCBI Taxonomy" id="1125847"/>
    <lineage>
        <taxon>Bacteria</taxon>
        <taxon>Pseudomonadati</taxon>
        <taxon>Pseudomonadota</taxon>
        <taxon>Alphaproteobacteria</taxon>
        <taxon>Hyphomicrobiales</taxon>
        <taxon>Rhizobiaceae</taxon>
        <taxon>Rhizobium/Agrobacterium group</taxon>
        <taxon>Pseudorhizobium</taxon>
    </lineage>
</organism>
<dbReference type="GO" id="GO:0003677">
    <property type="term" value="F:DNA binding"/>
    <property type="evidence" value="ECO:0007669"/>
    <property type="project" value="InterPro"/>
</dbReference>